<protein>
    <recommendedName>
        <fullName evidence="11">Cell division control protein 25</fullName>
    </recommendedName>
</protein>
<dbReference type="OrthoDB" id="546434at2759"/>
<dbReference type="SUPFAM" id="SSF48366">
    <property type="entry name" value="Ras GEF"/>
    <property type="match status" value="1"/>
</dbReference>
<dbReference type="SUPFAM" id="SSF50044">
    <property type="entry name" value="SH3-domain"/>
    <property type="match status" value="1"/>
</dbReference>
<dbReference type="Pfam" id="PF00618">
    <property type="entry name" value="RasGEF_N"/>
    <property type="match status" value="1"/>
</dbReference>
<feature type="compositionally biased region" description="Low complexity" evidence="5">
    <location>
        <begin position="114"/>
        <end position="133"/>
    </location>
</feature>
<feature type="domain" description="SH3" evidence="6">
    <location>
        <begin position="135"/>
        <end position="196"/>
    </location>
</feature>
<evidence type="ECO:0000313" key="10">
    <source>
        <dbReference type="Proteomes" id="UP000765509"/>
    </source>
</evidence>
<comment type="caution">
    <text evidence="9">The sequence shown here is derived from an EMBL/GenBank/DDBJ whole genome shotgun (WGS) entry which is preliminary data.</text>
</comment>
<keyword evidence="2 3" id="KW-0344">Guanine-nucleotide releasing factor</keyword>
<evidence type="ECO:0008006" key="11">
    <source>
        <dbReference type="Google" id="ProtNLM"/>
    </source>
</evidence>
<feature type="compositionally biased region" description="Polar residues" evidence="5">
    <location>
        <begin position="465"/>
        <end position="481"/>
    </location>
</feature>
<dbReference type="Gene3D" id="1.20.870.10">
    <property type="entry name" value="Son of sevenless (SoS) protein Chain: S domain 1"/>
    <property type="match status" value="1"/>
</dbReference>
<dbReference type="PANTHER" id="PTHR23113:SF368">
    <property type="entry name" value="CELL DIVISION CONTROL PROTEIN 25"/>
    <property type="match status" value="1"/>
</dbReference>
<dbReference type="GO" id="GO:0005085">
    <property type="term" value="F:guanyl-nucleotide exchange factor activity"/>
    <property type="evidence" value="ECO:0007669"/>
    <property type="project" value="UniProtKB-KW"/>
</dbReference>
<feature type="region of interest" description="Disordered" evidence="5">
    <location>
        <begin position="1117"/>
        <end position="1197"/>
    </location>
</feature>
<gene>
    <name evidence="9" type="ORF">O181_029062</name>
</gene>
<dbReference type="GO" id="GO:0007265">
    <property type="term" value="P:Ras protein signal transduction"/>
    <property type="evidence" value="ECO:0007669"/>
    <property type="project" value="TreeGrafter"/>
</dbReference>
<feature type="region of interest" description="Disordered" evidence="5">
    <location>
        <begin position="263"/>
        <end position="308"/>
    </location>
</feature>
<proteinExistence type="predicted"/>
<dbReference type="CDD" id="cd00155">
    <property type="entry name" value="RasGEF"/>
    <property type="match status" value="1"/>
</dbReference>
<feature type="region of interest" description="Disordered" evidence="5">
    <location>
        <begin position="110"/>
        <end position="133"/>
    </location>
</feature>
<evidence type="ECO:0000256" key="5">
    <source>
        <dbReference type="SAM" id="MobiDB-lite"/>
    </source>
</evidence>
<name>A0A9Q3CVT9_9BASI</name>
<feature type="domain" description="Ras-GEF" evidence="7">
    <location>
        <begin position="1401"/>
        <end position="1636"/>
    </location>
</feature>
<dbReference type="SMART" id="SM00326">
    <property type="entry name" value="SH3"/>
    <property type="match status" value="1"/>
</dbReference>
<evidence type="ECO:0000313" key="9">
    <source>
        <dbReference type="EMBL" id="MBW0489347.1"/>
    </source>
</evidence>
<dbReference type="InterPro" id="IPR000651">
    <property type="entry name" value="Ras-like_Gua-exchang_fac_N"/>
</dbReference>
<dbReference type="Gene3D" id="1.10.840.10">
    <property type="entry name" value="Ras guanine-nucleotide exchange factors catalytic domain"/>
    <property type="match status" value="1"/>
</dbReference>
<organism evidence="9 10">
    <name type="scientific">Austropuccinia psidii MF-1</name>
    <dbReference type="NCBI Taxonomy" id="1389203"/>
    <lineage>
        <taxon>Eukaryota</taxon>
        <taxon>Fungi</taxon>
        <taxon>Dikarya</taxon>
        <taxon>Basidiomycota</taxon>
        <taxon>Pucciniomycotina</taxon>
        <taxon>Pucciniomycetes</taxon>
        <taxon>Pucciniales</taxon>
        <taxon>Sphaerophragmiaceae</taxon>
        <taxon>Austropuccinia</taxon>
    </lineage>
</organism>
<feature type="compositionally biased region" description="Low complexity" evidence="5">
    <location>
        <begin position="498"/>
        <end position="512"/>
    </location>
</feature>
<dbReference type="InterPro" id="IPR001452">
    <property type="entry name" value="SH3_domain"/>
</dbReference>
<keyword evidence="1 4" id="KW-0728">SH3 domain</keyword>
<dbReference type="InterPro" id="IPR001895">
    <property type="entry name" value="RASGEF_cat_dom"/>
</dbReference>
<evidence type="ECO:0000256" key="4">
    <source>
        <dbReference type="PROSITE-ProRule" id="PRU00192"/>
    </source>
</evidence>
<dbReference type="PANTHER" id="PTHR23113">
    <property type="entry name" value="GUANINE NUCLEOTIDE EXCHANGE FACTOR"/>
    <property type="match status" value="1"/>
</dbReference>
<feature type="compositionally biased region" description="Low complexity" evidence="5">
    <location>
        <begin position="1123"/>
        <end position="1133"/>
    </location>
</feature>
<feature type="compositionally biased region" description="Low complexity" evidence="5">
    <location>
        <begin position="285"/>
        <end position="308"/>
    </location>
</feature>
<feature type="compositionally biased region" description="Basic and acidic residues" evidence="5">
    <location>
        <begin position="343"/>
        <end position="352"/>
    </location>
</feature>
<feature type="compositionally biased region" description="Polar residues" evidence="5">
    <location>
        <begin position="766"/>
        <end position="781"/>
    </location>
</feature>
<dbReference type="EMBL" id="AVOT02010033">
    <property type="protein sequence ID" value="MBW0489347.1"/>
    <property type="molecule type" value="Genomic_DNA"/>
</dbReference>
<dbReference type="SMART" id="SM00147">
    <property type="entry name" value="RasGEF"/>
    <property type="match status" value="1"/>
</dbReference>
<dbReference type="PROSITE" id="PS50002">
    <property type="entry name" value="SH3"/>
    <property type="match status" value="1"/>
</dbReference>
<dbReference type="Gene3D" id="2.30.30.40">
    <property type="entry name" value="SH3 Domains"/>
    <property type="match status" value="1"/>
</dbReference>
<feature type="region of interest" description="Disordered" evidence="5">
    <location>
        <begin position="766"/>
        <end position="788"/>
    </location>
</feature>
<dbReference type="InterPro" id="IPR008937">
    <property type="entry name" value="Ras-like_GEF"/>
</dbReference>
<evidence type="ECO:0000256" key="1">
    <source>
        <dbReference type="ARBA" id="ARBA00022443"/>
    </source>
</evidence>
<evidence type="ECO:0000259" key="8">
    <source>
        <dbReference type="PROSITE" id="PS50212"/>
    </source>
</evidence>
<evidence type="ECO:0000256" key="2">
    <source>
        <dbReference type="ARBA" id="ARBA00022658"/>
    </source>
</evidence>
<dbReference type="InterPro" id="IPR036028">
    <property type="entry name" value="SH3-like_dom_sf"/>
</dbReference>
<evidence type="ECO:0000259" key="6">
    <source>
        <dbReference type="PROSITE" id="PS50002"/>
    </source>
</evidence>
<dbReference type="InterPro" id="IPR036964">
    <property type="entry name" value="RASGEF_cat_dom_sf"/>
</dbReference>
<feature type="region of interest" description="Disordered" evidence="5">
    <location>
        <begin position="335"/>
        <end position="365"/>
    </location>
</feature>
<feature type="region of interest" description="Disordered" evidence="5">
    <location>
        <begin position="461"/>
        <end position="481"/>
    </location>
</feature>
<reference evidence="9" key="1">
    <citation type="submission" date="2021-03" db="EMBL/GenBank/DDBJ databases">
        <title>Draft genome sequence of rust myrtle Austropuccinia psidii MF-1, a brazilian biotype.</title>
        <authorList>
            <person name="Quecine M.C."/>
            <person name="Pachon D.M.R."/>
            <person name="Bonatelli M.L."/>
            <person name="Correr F.H."/>
            <person name="Franceschini L.M."/>
            <person name="Leite T.F."/>
            <person name="Margarido G.R.A."/>
            <person name="Almeida C.A."/>
            <person name="Ferrarezi J.A."/>
            <person name="Labate C.A."/>
        </authorList>
    </citation>
    <scope>NUCLEOTIDE SEQUENCE</scope>
    <source>
        <strain evidence="9">MF-1</strain>
    </source>
</reference>
<evidence type="ECO:0000259" key="7">
    <source>
        <dbReference type="PROSITE" id="PS50009"/>
    </source>
</evidence>
<evidence type="ECO:0000256" key="3">
    <source>
        <dbReference type="PROSITE-ProRule" id="PRU00168"/>
    </source>
</evidence>
<dbReference type="SMART" id="SM00229">
    <property type="entry name" value="RasGEFN"/>
    <property type="match status" value="1"/>
</dbReference>
<dbReference type="GO" id="GO:0005886">
    <property type="term" value="C:plasma membrane"/>
    <property type="evidence" value="ECO:0007669"/>
    <property type="project" value="TreeGrafter"/>
</dbReference>
<dbReference type="PROSITE" id="PS50212">
    <property type="entry name" value="RASGEF_NTER"/>
    <property type="match status" value="1"/>
</dbReference>
<dbReference type="Pfam" id="PF00018">
    <property type="entry name" value="SH3_1"/>
    <property type="match status" value="1"/>
</dbReference>
<dbReference type="InterPro" id="IPR023578">
    <property type="entry name" value="Ras_GEF_dom_sf"/>
</dbReference>
<feature type="compositionally biased region" description="Basic and acidic residues" evidence="5">
    <location>
        <begin position="1145"/>
        <end position="1157"/>
    </location>
</feature>
<dbReference type="Pfam" id="PF00617">
    <property type="entry name" value="RasGEF"/>
    <property type="match status" value="1"/>
</dbReference>
<sequence>MILLRKTPVVCATILDPCFKLNFFAFHEATLAHFGMSTNHLAKIFQDEAKKHFTTPSDFPKVTPNIPMAILFDELYTSSTPDSNSLETELQRFIAEPPKVFIMESSNSESLTIDSNPSSSSISSSIDQPQNSSSEPSFFVEALYAFNGDNTASLSFQKGDVIEVLTQLSSGWWDGVIWRQRERGWFPSNYVRRITDQEAKITRAQLDAALAQDKLPIETSSDKPLPTLINSNHHSSLSLSSNHNLWENNNQDDLTMTFDQFQLRPNSNHDKPQSSLELSSDHSLTTRPPSRPSNLSSNLSSNQTHSNSTTWADWIPKVSDDGQIVYINTLTGEISSDIPSGDDEPHLEDYPQIHHHPSTNHHQLNDNLNSLSSFNSLDPIINHQSSLIQSNLEDSIKFLKERGFSIDQLSKSGLLPPFTTNPTTFNSSFINPTDLEFNLNPSHSSKFNSINQLHHLNQTHDKSSLDSNISPTQLTPASSSNWAPAAIEDSNYDTQTMSQSSIIRPSSQSTSIKSSRLSTNLDAFQVSRQIKDKLRPFTQIPPTLTLSQMAWQVKEAISLLSKLTAPIPDDENFSNIDQPLSDQLRDHLIGASMNLVHTIRFLLQSSCQLDNAVLTIFQELNSSLGFHSNSSRPSSIPPLSPYPSSSDSSFAFSSHYRSDSTTGRLSINSQLNFPDLKQITRKIASTLSKLTLSARALWGLLSTNPSDPTQSSDDSSQLVITQKAQARHTLEQKLRLECKIGASDLASNIDTFFHLFESNPTDKSIQSSLSGGSFKRNSAQHTHLPRHGRGHLTIPIESLFLPGGAKGGNWTGSGYDIFFSSQSSPFDNSLSPALPISPLSSNGPLSSPDTKLDSERFKQQLLPLIQQAIGLGQSLNTTLLLFINLEKVNQETIETGSNLTSSSQSHAVSKLDENNLDLILNQISEVIDVLGNLLSTSETFNVLSSLEVDLDPFIWFGISSSNQLKELVKRNDSLDQTPLALPQLQSARGLVNNFEKTKQTLYEGIAELVHATQTLLTSGGSFWSTPMSSPAQPPTASPLFALNQPINPILSPAQLNKTISSVMETLDSFKTASESLALEIDRQSSQDLQLGPINQIIKSGLTQRTSLSSFNSQALVTTGRMKSNSSSTHNRNSPPSPRSHRLSRGIHEEQEELERTENFQGGDESLKTYSNPPSSSLTLVNELDPKESGPSRSPTRSKNLAKFFGEEAATQVVATKPSSSKPTFLLPDYGPDDISFNADNQVRGGSLRGLVIKLTSHEGPDVPFLRVFLMTYRTFTTSRDFLDLLIERYHQAPPPNLTAEELQIWTDQKQKVIEIRVINVLRSWIESHLSDEDSESILARIDQFSQREMKDRMLSKQLALSCERRRSRGALSKMTTMNPPGNPPPPILPRNLRKIKFLDIDPLELARQLSLVESKLFCQIQVNECLGKAWPKEFAKEGTPNIKAMIDMSNALTRWVAETILMQPEQKKRANTIKHFILIADRCRSLNNFSTLMQIIAGLNSTPIYRLRRTWETIPQKTLTLFAQLGSVMSPNKNYATYRDTIRNMAPPCVPFVGVYLTDWTFIGDGNPDNLREKTHQINFNKRQKAAELIVQIQSYQSMPYQFLPVKIIISFLEESLRKPKDEKELYEMSLEIEPRERDDEKIARLLAESGFL</sequence>
<dbReference type="Proteomes" id="UP000765509">
    <property type="component" value="Unassembled WGS sequence"/>
</dbReference>
<dbReference type="CDD" id="cd06224">
    <property type="entry name" value="REM"/>
    <property type="match status" value="1"/>
</dbReference>
<keyword evidence="10" id="KW-1185">Reference proteome</keyword>
<accession>A0A9Q3CVT9</accession>
<feature type="compositionally biased region" description="Polar residues" evidence="5">
    <location>
        <begin position="273"/>
        <end position="283"/>
    </location>
</feature>
<dbReference type="PROSITE" id="PS50009">
    <property type="entry name" value="RASGEF_CAT"/>
    <property type="match status" value="1"/>
</dbReference>
<feature type="region of interest" description="Disordered" evidence="5">
    <location>
        <begin position="494"/>
        <end position="514"/>
    </location>
</feature>
<feature type="compositionally biased region" description="Polar residues" evidence="5">
    <location>
        <begin position="1167"/>
        <end position="1179"/>
    </location>
</feature>
<dbReference type="CDD" id="cd11883">
    <property type="entry name" value="SH3_Sdc25"/>
    <property type="match status" value="1"/>
</dbReference>
<feature type="domain" description="N-terminal Ras-GEF" evidence="8">
    <location>
        <begin position="1238"/>
        <end position="1368"/>
    </location>
</feature>